<evidence type="ECO:0000313" key="1">
    <source>
        <dbReference type="EMBL" id="QHS93786.1"/>
    </source>
</evidence>
<dbReference type="EMBL" id="MN739209">
    <property type="protein sequence ID" value="QHS93786.1"/>
    <property type="molecule type" value="Genomic_DNA"/>
</dbReference>
<proteinExistence type="predicted"/>
<reference evidence="1" key="1">
    <citation type="journal article" date="2020" name="Nature">
        <title>Giant virus diversity and host interactions through global metagenomics.</title>
        <authorList>
            <person name="Schulz F."/>
            <person name="Roux S."/>
            <person name="Paez-Espino D."/>
            <person name="Jungbluth S."/>
            <person name="Walsh D.A."/>
            <person name="Denef V.J."/>
            <person name="McMahon K.D."/>
            <person name="Konstantinidis K.T."/>
            <person name="Eloe-Fadrosh E.A."/>
            <person name="Kyrpides N.C."/>
            <person name="Woyke T."/>
        </authorList>
    </citation>
    <scope>NUCLEOTIDE SEQUENCE</scope>
    <source>
        <strain evidence="1">GVMAG-M-3300018080-19</strain>
    </source>
</reference>
<sequence>MLSSPKILDPRAVSEIQHLLDWAWKIPRVTNPLPRPIVLRRHHFPQLRECVVTSVVPQGINIQLVLGRFEFCRRPFCALVQSDGSFQQLEVYAPSDYFRGSVFGGQIEWNEETKVHRIHVFDVLCVRGEQCGDGKFPQRYIHIQEAFGNNQMDLNALNSAKQGCISAIRPPIELLPKAWLNFTSFGALARSGNVSGFLFLHKAQPVKANTHKEYFILMLKPCHVNLQVADGQLYCLGYDHKLSLVPNAPPLTLTDGIYELTLPHYTFQRHRPDLLRPDHIMHLRQCEAAARDPITVTDILNINQEPSL</sequence>
<protein>
    <recommendedName>
        <fullName evidence="2">mRNA capping enzyme adenylation domain-containing protein</fullName>
    </recommendedName>
</protein>
<dbReference type="AlphaFoldDB" id="A0A6C0BNL2"/>
<evidence type="ECO:0008006" key="2">
    <source>
        <dbReference type="Google" id="ProtNLM"/>
    </source>
</evidence>
<dbReference type="Gene3D" id="3.30.470.30">
    <property type="entry name" value="DNA ligase/mRNA capping enzyme"/>
    <property type="match status" value="1"/>
</dbReference>
<accession>A0A6C0BNL2</accession>
<name>A0A6C0BNL2_9ZZZZ</name>
<organism evidence="1">
    <name type="scientific">viral metagenome</name>
    <dbReference type="NCBI Taxonomy" id="1070528"/>
    <lineage>
        <taxon>unclassified sequences</taxon>
        <taxon>metagenomes</taxon>
        <taxon>organismal metagenomes</taxon>
    </lineage>
</organism>